<keyword evidence="4" id="KW-0677">Repeat</keyword>
<dbReference type="InterPro" id="IPR016817">
    <property type="entry name" value="MannP-dilichol_defect-1"/>
</dbReference>
<evidence type="ECO:0000256" key="2">
    <source>
        <dbReference type="ARBA" id="ARBA00022448"/>
    </source>
</evidence>
<evidence type="ECO:0000256" key="1">
    <source>
        <dbReference type="ARBA" id="ARBA00004141"/>
    </source>
</evidence>
<evidence type="ECO:0000256" key="9">
    <source>
        <dbReference type="PIRNR" id="PIRNR023381"/>
    </source>
</evidence>
<dbReference type="FunFam" id="1.20.1280.290:FF:000006">
    <property type="entry name" value="mannose-P-dolichol utilization defect 1 protein"/>
    <property type="match status" value="1"/>
</dbReference>
<keyword evidence="6 9" id="KW-0472">Membrane</keyword>
<feature type="transmembrane region" description="Helical" evidence="10">
    <location>
        <begin position="213"/>
        <end position="234"/>
    </location>
</feature>
<evidence type="ECO:0000256" key="10">
    <source>
        <dbReference type="SAM" id="Phobius"/>
    </source>
</evidence>
<evidence type="ECO:0000256" key="8">
    <source>
        <dbReference type="ARBA" id="ARBA00067517"/>
    </source>
</evidence>
<protein>
    <recommendedName>
        <fullName evidence="8 9">Mannose-P-dolichol utilization defect 1 protein homolog</fullName>
    </recommendedName>
</protein>
<dbReference type="VEuPathDB" id="VectorBase:ADIR011132"/>
<dbReference type="AlphaFoldDB" id="A0A182NTZ1"/>
<dbReference type="SMART" id="SM00679">
    <property type="entry name" value="CTNS"/>
    <property type="match status" value="2"/>
</dbReference>
<dbReference type="PANTHER" id="PTHR12226:SF2">
    <property type="entry name" value="MANNOSE-P-DOLICHOL UTILIZATION DEFECT 1 PROTEIN"/>
    <property type="match status" value="1"/>
</dbReference>
<reference evidence="12" key="1">
    <citation type="submission" date="2013-03" db="EMBL/GenBank/DDBJ databases">
        <title>The Genome Sequence of Anopheles dirus WRAIR2.</title>
        <authorList>
            <consortium name="The Broad Institute Genomics Platform"/>
            <person name="Neafsey D.E."/>
            <person name="Walton C."/>
            <person name="Walker B."/>
            <person name="Young S.K."/>
            <person name="Zeng Q."/>
            <person name="Gargeya S."/>
            <person name="Fitzgerald M."/>
            <person name="Haas B."/>
            <person name="Abouelleil A."/>
            <person name="Allen A.W."/>
            <person name="Alvarado L."/>
            <person name="Arachchi H.M."/>
            <person name="Berlin A.M."/>
            <person name="Chapman S.B."/>
            <person name="Gainer-Dewar J."/>
            <person name="Goldberg J."/>
            <person name="Griggs A."/>
            <person name="Gujja S."/>
            <person name="Hansen M."/>
            <person name="Howarth C."/>
            <person name="Imamovic A."/>
            <person name="Ireland A."/>
            <person name="Larimer J."/>
            <person name="McCowan C."/>
            <person name="Murphy C."/>
            <person name="Pearson M."/>
            <person name="Poon T.W."/>
            <person name="Priest M."/>
            <person name="Roberts A."/>
            <person name="Saif S."/>
            <person name="Shea T."/>
            <person name="Sisk P."/>
            <person name="Sykes S."/>
            <person name="Wortman J."/>
            <person name="Nusbaum C."/>
            <person name="Birren B."/>
        </authorList>
    </citation>
    <scope>NUCLEOTIDE SEQUENCE [LARGE SCALE GENOMIC DNA]</scope>
    <source>
        <strain evidence="12">WRAIR2</strain>
    </source>
</reference>
<evidence type="ECO:0000256" key="3">
    <source>
        <dbReference type="ARBA" id="ARBA00022692"/>
    </source>
</evidence>
<dbReference type="GO" id="GO:0009312">
    <property type="term" value="P:oligosaccharide biosynthetic process"/>
    <property type="evidence" value="ECO:0007669"/>
    <property type="project" value="TreeGrafter"/>
</dbReference>
<keyword evidence="2" id="KW-0813">Transport</keyword>
<organism evidence="11 12">
    <name type="scientific">Anopheles dirus</name>
    <dbReference type="NCBI Taxonomy" id="7168"/>
    <lineage>
        <taxon>Eukaryota</taxon>
        <taxon>Metazoa</taxon>
        <taxon>Ecdysozoa</taxon>
        <taxon>Arthropoda</taxon>
        <taxon>Hexapoda</taxon>
        <taxon>Insecta</taxon>
        <taxon>Pterygota</taxon>
        <taxon>Neoptera</taxon>
        <taxon>Endopterygota</taxon>
        <taxon>Diptera</taxon>
        <taxon>Nematocera</taxon>
        <taxon>Culicoidea</taxon>
        <taxon>Culicidae</taxon>
        <taxon>Anophelinae</taxon>
        <taxon>Anopheles</taxon>
    </lineage>
</organism>
<evidence type="ECO:0000256" key="4">
    <source>
        <dbReference type="ARBA" id="ARBA00022737"/>
    </source>
</evidence>
<dbReference type="STRING" id="7168.A0A182NTZ1"/>
<accession>A0A182NTZ1</accession>
<dbReference type="Pfam" id="PF04193">
    <property type="entry name" value="PQ-loop"/>
    <property type="match status" value="2"/>
</dbReference>
<dbReference type="GO" id="GO:0016020">
    <property type="term" value="C:membrane"/>
    <property type="evidence" value="ECO:0007669"/>
    <property type="project" value="UniProtKB-SubCell"/>
</dbReference>
<dbReference type="FunFam" id="1.20.1280.290:FF:000031">
    <property type="entry name" value="Mannose-P-dolichol utilization defect 1"/>
    <property type="match status" value="1"/>
</dbReference>
<dbReference type="EnsemblMetazoa" id="ADIR011132-RA">
    <property type="protein sequence ID" value="ADIR011132-PA"/>
    <property type="gene ID" value="ADIR011132"/>
</dbReference>
<dbReference type="Proteomes" id="UP000075884">
    <property type="component" value="Unassembled WGS sequence"/>
</dbReference>
<keyword evidence="3 9" id="KW-0812">Transmembrane</keyword>
<keyword evidence="12" id="KW-1185">Reference proteome</keyword>
<evidence type="ECO:0000313" key="12">
    <source>
        <dbReference type="Proteomes" id="UP000075884"/>
    </source>
</evidence>
<feature type="transmembrane region" description="Helical" evidence="10">
    <location>
        <begin position="181"/>
        <end position="201"/>
    </location>
</feature>
<dbReference type="Gene3D" id="1.20.1280.290">
    <property type="match status" value="2"/>
</dbReference>
<dbReference type="InterPro" id="IPR006603">
    <property type="entry name" value="PQ-loop_rpt"/>
</dbReference>
<reference evidence="11" key="2">
    <citation type="submission" date="2020-05" db="UniProtKB">
        <authorList>
            <consortium name="EnsemblMetazoa"/>
        </authorList>
    </citation>
    <scope>IDENTIFICATION</scope>
    <source>
        <strain evidence="11">WRAIR2</strain>
    </source>
</reference>
<dbReference type="PANTHER" id="PTHR12226">
    <property type="entry name" value="MANNOSE-P-DOLICHOL UTILIZATION DEFECT 1 LEC35 -RELATED"/>
    <property type="match status" value="1"/>
</dbReference>
<evidence type="ECO:0000256" key="6">
    <source>
        <dbReference type="ARBA" id="ARBA00023136"/>
    </source>
</evidence>
<comment type="similarity">
    <text evidence="7 9">Belongs to the MPDU1 (TC 2.A.43.3) family.</text>
</comment>
<keyword evidence="5 9" id="KW-1133">Transmembrane helix</keyword>
<feature type="transmembrane region" description="Helical" evidence="10">
    <location>
        <begin position="73"/>
        <end position="93"/>
    </location>
</feature>
<sequence>MVDYGKQFMLYLMDEKCYDKYFVEFDLLDGAFVGDCFRALLSKGLGFGIIAGSVLVKVPQITKILANKSARGINLFSVCLDLFAITIHMAYSFVNGFPFSAWGDTAFLALQTAIIATMVLFYGGSTAVAGAFTAGYSAMVYTLMGGLTPLNYLLIAQGFNVPILLLGKLSQAFTNYRNGSTGQLSAVTCFMLLAGSLARIFTSIQETGDQMMIITYGSSSFANLVIALQVLYYWNSDKQKKSKGAAPAAAAAAAAVKKPKAKSKKTD</sequence>
<comment type="subcellular location">
    <subcellularLocation>
        <location evidence="1 9">Membrane</location>
        <topology evidence="1 9">Multi-pass membrane protein</topology>
    </subcellularLocation>
</comment>
<evidence type="ECO:0000256" key="7">
    <source>
        <dbReference type="ARBA" id="ARBA00038475"/>
    </source>
</evidence>
<name>A0A182NTZ1_9DIPT</name>
<proteinExistence type="inferred from homology"/>
<evidence type="ECO:0000256" key="5">
    <source>
        <dbReference type="ARBA" id="ARBA00022989"/>
    </source>
</evidence>
<evidence type="ECO:0000313" key="11">
    <source>
        <dbReference type="EnsemblMetazoa" id="ADIR011132-PA"/>
    </source>
</evidence>
<dbReference type="PIRSF" id="PIRSF023381">
    <property type="entry name" value="MannP-dilichol_defect-1p"/>
    <property type="match status" value="1"/>
</dbReference>